<keyword evidence="5" id="KW-1185">Reference proteome</keyword>
<dbReference type="InterPro" id="IPR032816">
    <property type="entry name" value="VTT_dom"/>
</dbReference>
<dbReference type="OrthoDB" id="371137at2"/>
<feature type="transmembrane region" description="Helical" evidence="2">
    <location>
        <begin position="190"/>
        <end position="213"/>
    </location>
</feature>
<proteinExistence type="inferred from homology"/>
<reference evidence="4 5" key="1">
    <citation type="submission" date="2019-11" db="EMBL/GenBank/DDBJ databases">
        <title>Bacillus lacus genome.</title>
        <authorList>
            <person name="Allen C.J."/>
            <person name="Newman J.D."/>
        </authorList>
    </citation>
    <scope>NUCLEOTIDE SEQUENCE [LARGE SCALE GENOMIC DNA]</scope>
    <source>
        <strain evidence="4 5">KCTC 33946</strain>
    </source>
</reference>
<dbReference type="InterPro" id="IPR051311">
    <property type="entry name" value="DedA_domain"/>
</dbReference>
<dbReference type="PANTHER" id="PTHR42709">
    <property type="entry name" value="ALKALINE PHOSPHATASE LIKE PROTEIN"/>
    <property type="match status" value="1"/>
</dbReference>
<feature type="transmembrane region" description="Helical" evidence="2">
    <location>
        <begin position="252"/>
        <end position="270"/>
    </location>
</feature>
<dbReference type="EMBL" id="WKKI01000030">
    <property type="protein sequence ID" value="MRX73233.1"/>
    <property type="molecule type" value="Genomic_DNA"/>
</dbReference>
<organism evidence="4 5">
    <name type="scientific">Metabacillus lacus</name>
    <dbReference type="NCBI Taxonomy" id="1983721"/>
    <lineage>
        <taxon>Bacteria</taxon>
        <taxon>Bacillati</taxon>
        <taxon>Bacillota</taxon>
        <taxon>Bacilli</taxon>
        <taxon>Bacillales</taxon>
        <taxon>Bacillaceae</taxon>
        <taxon>Metabacillus</taxon>
    </lineage>
</organism>
<protein>
    <submittedName>
        <fullName evidence="4">TVP38/TMEM64 family protein</fullName>
    </submittedName>
</protein>
<feature type="transmembrane region" description="Helical" evidence="2">
    <location>
        <begin position="104"/>
        <end position="123"/>
    </location>
</feature>
<keyword evidence="2" id="KW-1133">Transmembrane helix</keyword>
<evidence type="ECO:0000259" key="3">
    <source>
        <dbReference type="Pfam" id="PF09335"/>
    </source>
</evidence>
<dbReference type="Proteomes" id="UP000448867">
    <property type="component" value="Unassembled WGS sequence"/>
</dbReference>
<dbReference type="AlphaFoldDB" id="A0A7X2J0K5"/>
<evidence type="ECO:0000313" key="5">
    <source>
        <dbReference type="Proteomes" id="UP000448867"/>
    </source>
</evidence>
<gene>
    <name evidence="4" type="ORF">GJU40_13885</name>
</gene>
<feature type="transmembrane region" description="Helical" evidence="2">
    <location>
        <begin position="135"/>
        <end position="160"/>
    </location>
</feature>
<feature type="transmembrane region" description="Helical" evidence="2">
    <location>
        <begin position="33"/>
        <end position="54"/>
    </location>
</feature>
<comment type="similarity">
    <text evidence="1">Belongs to the DedA family.</text>
</comment>
<sequence length="278" mass="30105">MGKQMLKLAGFAMMITLLIICLASLPDLLTVPLSAVGISLALLSLLMVSGMYSPKKTLPVSKFKKLIFSYFIFAFASAGVLKVVEFAAAIRETGLQAFLEQNGAAAHYIFFAICFLQPIALPFPEAITVIAGSAVLGPLAASILSLTGTTLGIIVMFYAARFGGEPLIRKIVEKEKIERYHYYVRKNETLILILLFIFPLLPDEVICIGAGLSGISASKLIPIAFLSKVVTSFSLAYSTILASVFNIGTTELLLLVFVVFSAGYLGTTYYKRNFRSQG</sequence>
<feature type="domain" description="VTT" evidence="3">
    <location>
        <begin position="123"/>
        <end position="238"/>
    </location>
</feature>
<feature type="transmembrane region" description="Helical" evidence="2">
    <location>
        <begin position="66"/>
        <end position="84"/>
    </location>
</feature>
<keyword evidence="2" id="KW-0812">Transmembrane</keyword>
<comment type="caution">
    <text evidence="4">The sequence shown here is derived from an EMBL/GenBank/DDBJ whole genome shotgun (WGS) entry which is preliminary data.</text>
</comment>
<evidence type="ECO:0000256" key="2">
    <source>
        <dbReference type="SAM" id="Phobius"/>
    </source>
</evidence>
<dbReference type="RefSeq" id="WP_154308701.1">
    <property type="nucleotide sequence ID" value="NZ_WKKI01000030.1"/>
</dbReference>
<dbReference type="Pfam" id="PF09335">
    <property type="entry name" value="VTT_dom"/>
    <property type="match status" value="1"/>
</dbReference>
<dbReference type="PANTHER" id="PTHR42709:SF4">
    <property type="entry name" value="INNER MEMBRANE PROTEIN YQAA"/>
    <property type="match status" value="1"/>
</dbReference>
<name>A0A7X2J0K5_9BACI</name>
<accession>A0A7X2J0K5</accession>
<feature type="transmembrane region" description="Helical" evidence="2">
    <location>
        <begin position="225"/>
        <end position="246"/>
    </location>
</feature>
<evidence type="ECO:0000256" key="1">
    <source>
        <dbReference type="ARBA" id="ARBA00010792"/>
    </source>
</evidence>
<evidence type="ECO:0000313" key="4">
    <source>
        <dbReference type="EMBL" id="MRX73233.1"/>
    </source>
</evidence>
<keyword evidence="2" id="KW-0472">Membrane</keyword>